<dbReference type="SUPFAM" id="SSF56574">
    <property type="entry name" value="Serpins"/>
    <property type="match status" value="1"/>
</dbReference>
<dbReference type="EMBL" id="CP146284">
    <property type="protein sequence ID" value="WWV66355.1"/>
    <property type="molecule type" value="Genomic_DNA"/>
</dbReference>
<dbReference type="PROSITE" id="PS00284">
    <property type="entry name" value="SERPIN"/>
    <property type="match status" value="1"/>
</dbReference>
<dbReference type="Gene3D" id="2.30.39.10">
    <property type="entry name" value="Alpha-1-antitrypsin, domain 1"/>
    <property type="match status" value="1"/>
</dbReference>
<gene>
    <name evidence="3" type="ORF">NEE14_015530</name>
</gene>
<dbReference type="PANTHER" id="PTHR11461">
    <property type="entry name" value="SERINE PROTEASE INHIBITOR, SERPIN"/>
    <property type="match status" value="1"/>
</dbReference>
<dbReference type="SMART" id="SM00093">
    <property type="entry name" value="SERPIN"/>
    <property type="match status" value="1"/>
</dbReference>
<dbReference type="InterPro" id="IPR000215">
    <property type="entry name" value="Serpin_fam"/>
</dbReference>
<organism evidence="3 4">
    <name type="scientific">Parabacteroides absconsus</name>
    <dbReference type="NCBI Taxonomy" id="2951805"/>
    <lineage>
        <taxon>Bacteria</taxon>
        <taxon>Pseudomonadati</taxon>
        <taxon>Bacteroidota</taxon>
        <taxon>Bacteroidia</taxon>
        <taxon>Bacteroidales</taxon>
        <taxon>Tannerellaceae</taxon>
        <taxon>Parabacteroides</taxon>
    </lineage>
</organism>
<comment type="similarity">
    <text evidence="1">Belongs to the serpin family.</text>
</comment>
<evidence type="ECO:0000259" key="2">
    <source>
        <dbReference type="SMART" id="SM00093"/>
    </source>
</evidence>
<dbReference type="Proteomes" id="UP001320603">
    <property type="component" value="Chromosome"/>
</dbReference>
<protein>
    <submittedName>
        <fullName evidence="3">Serpin family protein</fullName>
    </submittedName>
</protein>
<proteinExistence type="inferred from homology"/>
<sequence length="409" mass="45306">MKRVLFGMLLCLPFTACNDDVEEQSISPTMQPIDLNAIEKEMAAQQGDFSSVLSLEVYRQLGERTDNWLVSPFSLQCALAMLSNGANGETHDEILYTLGLSQYSQEEVNAYFKKLIEGLHTVNSAITVKTANSVWGNAGVPLKEDFQKMNIENYSAMVSQLDFSDPSAVDQINAWCNQTTEGLIPSILDEVNPTAIVYLLNSLYFKARWESEFAPEKTQEGNFITSSGTPVKSHFMQAKRMAAYVKNEWFTSTNLPYQNGSYVMRLILPQAGVGMDQVLQALSGPDGNLWKNVVLADINLKMPRFTLENKMDLIPALQALGMKKAFLGEADFSSMSDVATYISLVQQATRLKVDEEGSEGAAVTVIEGDLMSPLPEEEVDFFLDRPFLFQIIEPSTGTVLFMGQVGSPE</sequence>
<dbReference type="RefSeq" id="WP_251966167.1">
    <property type="nucleotide sequence ID" value="NZ_CP146284.1"/>
</dbReference>
<dbReference type="InterPro" id="IPR042178">
    <property type="entry name" value="Serpin_sf_1"/>
</dbReference>
<dbReference type="CDD" id="cd19588">
    <property type="entry name" value="serpin_miropin-like"/>
    <property type="match status" value="1"/>
</dbReference>
<evidence type="ECO:0000256" key="1">
    <source>
        <dbReference type="RuleBase" id="RU000411"/>
    </source>
</evidence>
<reference evidence="3 4" key="1">
    <citation type="submission" date="2024-02" db="EMBL/GenBank/DDBJ databases">
        <title>Whole genome sequencing of Parabacteroides sp. AD58.</title>
        <authorList>
            <person name="Chaplin A.V."/>
            <person name="Pikina A.P."/>
            <person name="Sokolova S.R."/>
            <person name="Korostin D.O."/>
            <person name="Efimov B.A."/>
        </authorList>
    </citation>
    <scope>NUCLEOTIDE SEQUENCE [LARGE SCALE GENOMIC DNA]</scope>
    <source>
        <strain evidence="3 4">AD58</strain>
    </source>
</reference>
<dbReference type="InterPro" id="IPR023795">
    <property type="entry name" value="Serpin_CS"/>
</dbReference>
<evidence type="ECO:0000313" key="4">
    <source>
        <dbReference type="Proteomes" id="UP001320603"/>
    </source>
</evidence>
<dbReference type="InterPro" id="IPR042185">
    <property type="entry name" value="Serpin_sf_2"/>
</dbReference>
<evidence type="ECO:0000313" key="3">
    <source>
        <dbReference type="EMBL" id="WWV66355.1"/>
    </source>
</evidence>
<feature type="domain" description="Serpin" evidence="2">
    <location>
        <begin position="55"/>
        <end position="408"/>
    </location>
</feature>
<dbReference type="InterPro" id="IPR023796">
    <property type="entry name" value="Serpin_dom"/>
</dbReference>
<dbReference type="InterPro" id="IPR036186">
    <property type="entry name" value="Serpin_sf"/>
</dbReference>
<accession>A0ABZ2ISH3</accession>
<name>A0ABZ2ISH3_9BACT</name>
<dbReference type="Gene3D" id="3.30.497.10">
    <property type="entry name" value="Antithrombin, subunit I, domain 2"/>
    <property type="match status" value="1"/>
</dbReference>
<dbReference type="PANTHER" id="PTHR11461:SF211">
    <property type="entry name" value="GH10112P-RELATED"/>
    <property type="match status" value="1"/>
</dbReference>
<dbReference type="Pfam" id="PF00079">
    <property type="entry name" value="Serpin"/>
    <property type="match status" value="1"/>
</dbReference>
<keyword evidence="4" id="KW-1185">Reference proteome</keyword>